<reference evidence="3 4" key="1">
    <citation type="journal article" date="2018" name="Sci. Adv.">
        <title>Multi-heme cytochromes provide a pathway for survival in energy-limited environments.</title>
        <authorList>
            <person name="Deng X."/>
            <person name="Dohmae N."/>
            <person name="Nealson K.H."/>
            <person name="Hashimoto K."/>
            <person name="Okamoto A."/>
        </authorList>
    </citation>
    <scope>NUCLEOTIDE SEQUENCE [LARGE SCALE GENOMIC DNA]</scope>
    <source>
        <strain evidence="3 4">IS5</strain>
    </source>
</reference>
<sequence>MKTITALTLAILLLAAAPAFALVSMDTPASAPANAPEQSVETSPPSSDEAAPSAQGSQGQTAPGKQSSGTIIYKPATKGQPGTIRSAPVSQ</sequence>
<dbReference type="AlphaFoldDB" id="A0A2Z6AZ59"/>
<dbReference type="RefSeq" id="WP_126378695.1">
    <property type="nucleotide sequence ID" value="NZ_AP017378.1"/>
</dbReference>
<protein>
    <submittedName>
        <fullName evidence="3">Uncharacterized protein</fullName>
    </submittedName>
</protein>
<dbReference type="KEGG" id="dfl:DFE_1803"/>
<feature type="chain" id="PRO_5016411122" evidence="2">
    <location>
        <begin position="22"/>
        <end position="91"/>
    </location>
</feature>
<evidence type="ECO:0000313" key="4">
    <source>
        <dbReference type="Proteomes" id="UP000269883"/>
    </source>
</evidence>
<feature type="compositionally biased region" description="Low complexity" evidence="1">
    <location>
        <begin position="43"/>
        <end position="54"/>
    </location>
</feature>
<dbReference type="Proteomes" id="UP000269883">
    <property type="component" value="Chromosome"/>
</dbReference>
<keyword evidence="2" id="KW-0732">Signal</keyword>
<feature type="compositionally biased region" description="Polar residues" evidence="1">
    <location>
        <begin position="55"/>
        <end position="70"/>
    </location>
</feature>
<gene>
    <name evidence="3" type="ORF">DFE_1803</name>
</gene>
<dbReference type="EMBL" id="AP017378">
    <property type="protein sequence ID" value="BBD08529.1"/>
    <property type="molecule type" value="Genomic_DNA"/>
</dbReference>
<keyword evidence="4" id="KW-1185">Reference proteome</keyword>
<evidence type="ECO:0000256" key="2">
    <source>
        <dbReference type="SAM" id="SignalP"/>
    </source>
</evidence>
<feature type="region of interest" description="Disordered" evidence="1">
    <location>
        <begin position="28"/>
        <end position="91"/>
    </location>
</feature>
<evidence type="ECO:0000256" key="1">
    <source>
        <dbReference type="SAM" id="MobiDB-lite"/>
    </source>
</evidence>
<name>A0A2Z6AZ59_9BACT</name>
<evidence type="ECO:0000313" key="3">
    <source>
        <dbReference type="EMBL" id="BBD08529.1"/>
    </source>
</evidence>
<proteinExistence type="predicted"/>
<organism evidence="3 4">
    <name type="scientific">Desulfovibrio ferrophilus</name>
    <dbReference type="NCBI Taxonomy" id="241368"/>
    <lineage>
        <taxon>Bacteria</taxon>
        <taxon>Pseudomonadati</taxon>
        <taxon>Thermodesulfobacteriota</taxon>
        <taxon>Desulfovibrionia</taxon>
        <taxon>Desulfovibrionales</taxon>
        <taxon>Desulfovibrionaceae</taxon>
        <taxon>Desulfovibrio</taxon>
    </lineage>
</organism>
<accession>A0A2Z6AZ59</accession>
<feature type="signal peptide" evidence="2">
    <location>
        <begin position="1"/>
        <end position="21"/>
    </location>
</feature>